<feature type="DNA-binding region" description="H-T-H motif" evidence="2">
    <location>
        <begin position="12"/>
        <end position="31"/>
    </location>
</feature>
<proteinExistence type="predicted"/>
<evidence type="ECO:0000313" key="6">
    <source>
        <dbReference type="Proteomes" id="UP001595900"/>
    </source>
</evidence>
<dbReference type="InterPro" id="IPR009057">
    <property type="entry name" value="Homeodomain-like_sf"/>
</dbReference>
<evidence type="ECO:0000256" key="1">
    <source>
        <dbReference type="ARBA" id="ARBA00023125"/>
    </source>
</evidence>
<keyword evidence="1 2" id="KW-0238">DNA-binding</keyword>
<protein>
    <submittedName>
        <fullName evidence="5">TetR/AcrR family transcriptional regulator</fullName>
    </submittedName>
</protein>
<feature type="region of interest" description="Disordered" evidence="3">
    <location>
        <begin position="179"/>
        <end position="200"/>
    </location>
</feature>
<dbReference type="PROSITE" id="PS50977">
    <property type="entry name" value="HTH_TETR_2"/>
    <property type="match status" value="1"/>
</dbReference>
<organism evidence="5 6">
    <name type="scientific">Gryllotalpicola reticulitermitis</name>
    <dbReference type="NCBI Taxonomy" id="1184153"/>
    <lineage>
        <taxon>Bacteria</taxon>
        <taxon>Bacillati</taxon>
        <taxon>Actinomycetota</taxon>
        <taxon>Actinomycetes</taxon>
        <taxon>Micrococcales</taxon>
        <taxon>Microbacteriaceae</taxon>
        <taxon>Gryllotalpicola</taxon>
    </lineage>
</organism>
<sequence length="200" mass="21739">MLAARKDIGTVTVAELARAADIDRSTFYSHASSPTELLLDVLREDLDPLRVEADESLDGSPETVAQIGRGLNARLVDHVERYEAIYADRDGGRPSSALHTVLSGHVRTSLELVFRHLGAPTAEGDAQVGTEYLAAFVAHGVVGAVSVWLSEPAPRDRTRLEAVLGIVYSAWIVPAATRRTATEPPQNQKQNQKHTQKEEP</sequence>
<dbReference type="InterPro" id="IPR001647">
    <property type="entry name" value="HTH_TetR"/>
</dbReference>
<keyword evidence="6" id="KW-1185">Reference proteome</keyword>
<comment type="caution">
    <text evidence="5">The sequence shown here is derived from an EMBL/GenBank/DDBJ whole genome shotgun (WGS) entry which is preliminary data.</text>
</comment>
<reference evidence="6" key="1">
    <citation type="journal article" date="2019" name="Int. J. Syst. Evol. Microbiol.">
        <title>The Global Catalogue of Microorganisms (GCM) 10K type strain sequencing project: providing services to taxonomists for standard genome sequencing and annotation.</title>
        <authorList>
            <consortium name="The Broad Institute Genomics Platform"/>
            <consortium name="The Broad Institute Genome Sequencing Center for Infectious Disease"/>
            <person name="Wu L."/>
            <person name="Ma J."/>
        </authorList>
    </citation>
    <scope>NUCLEOTIDE SEQUENCE [LARGE SCALE GENOMIC DNA]</scope>
    <source>
        <strain evidence="6">CGMCC 1.10363</strain>
    </source>
</reference>
<dbReference type="EMBL" id="JBHSCN010000006">
    <property type="protein sequence ID" value="MFC4244756.1"/>
    <property type="molecule type" value="Genomic_DNA"/>
</dbReference>
<accession>A0ABV8Q8U9</accession>
<dbReference type="RefSeq" id="WP_390230803.1">
    <property type="nucleotide sequence ID" value="NZ_JBHSCN010000006.1"/>
</dbReference>
<evidence type="ECO:0000259" key="4">
    <source>
        <dbReference type="PROSITE" id="PS50977"/>
    </source>
</evidence>
<evidence type="ECO:0000256" key="2">
    <source>
        <dbReference type="PROSITE-ProRule" id="PRU00335"/>
    </source>
</evidence>
<dbReference type="Proteomes" id="UP001595900">
    <property type="component" value="Unassembled WGS sequence"/>
</dbReference>
<gene>
    <name evidence="5" type="ORF">ACFOYW_15385</name>
</gene>
<evidence type="ECO:0000256" key="3">
    <source>
        <dbReference type="SAM" id="MobiDB-lite"/>
    </source>
</evidence>
<name>A0ABV8Q8U9_9MICO</name>
<dbReference type="SUPFAM" id="SSF46689">
    <property type="entry name" value="Homeodomain-like"/>
    <property type="match status" value="1"/>
</dbReference>
<dbReference type="Gene3D" id="1.10.357.10">
    <property type="entry name" value="Tetracycline Repressor, domain 2"/>
    <property type="match status" value="1"/>
</dbReference>
<evidence type="ECO:0000313" key="5">
    <source>
        <dbReference type="EMBL" id="MFC4244756.1"/>
    </source>
</evidence>
<feature type="domain" description="HTH tetR-type" evidence="4">
    <location>
        <begin position="1"/>
        <end position="49"/>
    </location>
</feature>